<evidence type="ECO:0000313" key="1">
    <source>
        <dbReference type="EMBL" id="KAF2633864.1"/>
    </source>
</evidence>
<dbReference type="EMBL" id="MU006701">
    <property type="protein sequence ID" value="KAF2633864.1"/>
    <property type="molecule type" value="Genomic_DNA"/>
</dbReference>
<reference evidence="1" key="1">
    <citation type="journal article" date="2020" name="Stud. Mycol.">
        <title>101 Dothideomycetes genomes: a test case for predicting lifestyles and emergence of pathogens.</title>
        <authorList>
            <person name="Haridas S."/>
            <person name="Albert R."/>
            <person name="Binder M."/>
            <person name="Bloem J."/>
            <person name="Labutti K."/>
            <person name="Salamov A."/>
            <person name="Andreopoulos B."/>
            <person name="Baker S."/>
            <person name="Barry K."/>
            <person name="Bills G."/>
            <person name="Bluhm B."/>
            <person name="Cannon C."/>
            <person name="Castanera R."/>
            <person name="Culley D."/>
            <person name="Daum C."/>
            <person name="Ezra D."/>
            <person name="Gonzalez J."/>
            <person name="Henrissat B."/>
            <person name="Kuo A."/>
            <person name="Liang C."/>
            <person name="Lipzen A."/>
            <person name="Lutzoni F."/>
            <person name="Magnuson J."/>
            <person name="Mondo S."/>
            <person name="Nolan M."/>
            <person name="Ohm R."/>
            <person name="Pangilinan J."/>
            <person name="Park H.-J."/>
            <person name="Ramirez L."/>
            <person name="Alfaro M."/>
            <person name="Sun H."/>
            <person name="Tritt A."/>
            <person name="Yoshinaga Y."/>
            <person name="Zwiers L.-H."/>
            <person name="Turgeon B."/>
            <person name="Goodwin S."/>
            <person name="Spatafora J."/>
            <person name="Crous P."/>
            <person name="Grigoriev I."/>
        </authorList>
    </citation>
    <scope>NUCLEOTIDE SEQUENCE</scope>
    <source>
        <strain evidence="1">CBS 525.71</strain>
    </source>
</reference>
<proteinExistence type="predicted"/>
<sequence>MEIKIPGNSMTKDYYTENILLVYREAYKALKKRSNELRGHIPKKLWYKWYFQEDNDPSHGTKNIQSKPALFKKDAEMEYFYHPANSPDFNPIEAMWLIIKE</sequence>
<dbReference type="Proteomes" id="UP000799754">
    <property type="component" value="Unassembled WGS sequence"/>
</dbReference>
<gene>
    <name evidence="1" type="ORF">BU25DRAFT_453578</name>
</gene>
<keyword evidence="2" id="KW-1185">Reference proteome</keyword>
<accession>A0ACB6SJY0</accession>
<name>A0ACB6SJY0_9PLEO</name>
<protein>
    <submittedName>
        <fullName evidence="1">Uncharacterized protein</fullName>
    </submittedName>
</protein>
<organism evidence="1 2">
    <name type="scientific">Macroventuria anomochaeta</name>
    <dbReference type="NCBI Taxonomy" id="301207"/>
    <lineage>
        <taxon>Eukaryota</taxon>
        <taxon>Fungi</taxon>
        <taxon>Dikarya</taxon>
        <taxon>Ascomycota</taxon>
        <taxon>Pezizomycotina</taxon>
        <taxon>Dothideomycetes</taxon>
        <taxon>Pleosporomycetidae</taxon>
        <taxon>Pleosporales</taxon>
        <taxon>Pleosporineae</taxon>
        <taxon>Didymellaceae</taxon>
        <taxon>Macroventuria</taxon>
    </lineage>
</organism>
<evidence type="ECO:0000313" key="2">
    <source>
        <dbReference type="Proteomes" id="UP000799754"/>
    </source>
</evidence>
<comment type="caution">
    <text evidence="1">The sequence shown here is derived from an EMBL/GenBank/DDBJ whole genome shotgun (WGS) entry which is preliminary data.</text>
</comment>